<organism evidence="7 8">
    <name type="scientific">Saccoglossus kowalevskii</name>
    <name type="common">Acorn worm</name>
    <dbReference type="NCBI Taxonomy" id="10224"/>
    <lineage>
        <taxon>Eukaryota</taxon>
        <taxon>Metazoa</taxon>
        <taxon>Hemichordata</taxon>
        <taxon>Enteropneusta</taxon>
        <taxon>Harrimaniidae</taxon>
        <taxon>Saccoglossus</taxon>
    </lineage>
</organism>
<evidence type="ECO:0000313" key="8">
    <source>
        <dbReference type="RefSeq" id="XP_006822019.1"/>
    </source>
</evidence>
<dbReference type="GeneID" id="102802116"/>
<dbReference type="PANTHER" id="PTHR12191:SF37">
    <property type="entry name" value="ZINC TRANSPORTER FOI"/>
    <property type="match status" value="1"/>
</dbReference>
<evidence type="ECO:0000256" key="6">
    <source>
        <dbReference type="SAM" id="Phobius"/>
    </source>
</evidence>
<feature type="transmembrane region" description="Helical" evidence="6">
    <location>
        <begin position="129"/>
        <end position="150"/>
    </location>
</feature>
<dbReference type="InterPro" id="IPR003689">
    <property type="entry name" value="ZIP"/>
</dbReference>
<evidence type="ECO:0000256" key="5">
    <source>
        <dbReference type="ARBA" id="ARBA00023136"/>
    </source>
</evidence>
<protein>
    <submittedName>
        <fullName evidence="8">Zinc transporter ZIP14-like</fullName>
    </submittedName>
</protein>
<proteinExistence type="inferred from homology"/>
<keyword evidence="4 6" id="KW-1133">Transmembrane helix</keyword>
<sequence>MVVIGDGLHNFIDGLTIGAAFSVSILNGISICIAVICEELPHELGDFAILLNAGMSVKKALTYNFLSACMCYLGLVCGILLTQHTDAADYIFALAAGMFLYISLVDMLPEINSVEEDEENISDRKQAKIFVIQNCGLLLGWAIMIILTFVEAHLQLDE</sequence>
<dbReference type="Pfam" id="PF02535">
    <property type="entry name" value="Zip"/>
    <property type="match status" value="1"/>
</dbReference>
<dbReference type="PANTHER" id="PTHR12191">
    <property type="entry name" value="SOLUTE CARRIER FAMILY 39"/>
    <property type="match status" value="1"/>
</dbReference>
<evidence type="ECO:0000256" key="3">
    <source>
        <dbReference type="ARBA" id="ARBA00022692"/>
    </source>
</evidence>
<keyword evidence="3 6" id="KW-0812">Transmembrane</keyword>
<feature type="transmembrane region" description="Helical" evidence="6">
    <location>
        <begin position="61"/>
        <end position="81"/>
    </location>
</feature>
<comment type="subcellular location">
    <subcellularLocation>
        <location evidence="1">Membrane</location>
        <topology evidence="1">Multi-pass membrane protein</topology>
    </subcellularLocation>
</comment>
<evidence type="ECO:0000256" key="4">
    <source>
        <dbReference type="ARBA" id="ARBA00022989"/>
    </source>
</evidence>
<accession>A0ABM0MPS8</accession>
<evidence type="ECO:0000313" key="7">
    <source>
        <dbReference type="Proteomes" id="UP000694865"/>
    </source>
</evidence>
<comment type="similarity">
    <text evidence="2">Belongs to the ZIP transporter (TC 2.A.5) family.</text>
</comment>
<dbReference type="RefSeq" id="XP_006822019.1">
    <property type="nucleotide sequence ID" value="XM_006821956.1"/>
</dbReference>
<dbReference type="InterPro" id="IPR050799">
    <property type="entry name" value="ZIP_Transporter"/>
</dbReference>
<keyword evidence="5 6" id="KW-0472">Membrane</keyword>
<keyword evidence="7" id="KW-1185">Reference proteome</keyword>
<dbReference type="Proteomes" id="UP000694865">
    <property type="component" value="Unplaced"/>
</dbReference>
<name>A0ABM0MPS8_SACKO</name>
<feature type="transmembrane region" description="Helical" evidence="6">
    <location>
        <begin position="87"/>
        <end position="108"/>
    </location>
</feature>
<evidence type="ECO:0000256" key="1">
    <source>
        <dbReference type="ARBA" id="ARBA00004141"/>
    </source>
</evidence>
<feature type="transmembrane region" description="Helical" evidence="6">
    <location>
        <begin position="15"/>
        <end position="40"/>
    </location>
</feature>
<reference evidence="8" key="1">
    <citation type="submission" date="2025-08" db="UniProtKB">
        <authorList>
            <consortium name="RefSeq"/>
        </authorList>
    </citation>
    <scope>IDENTIFICATION</scope>
    <source>
        <tissue evidence="8">Testes</tissue>
    </source>
</reference>
<evidence type="ECO:0000256" key="2">
    <source>
        <dbReference type="ARBA" id="ARBA00006939"/>
    </source>
</evidence>
<gene>
    <name evidence="8" type="primary">LOC102802116</name>
</gene>